<keyword evidence="6" id="KW-1185">Reference proteome</keyword>
<keyword evidence="2 3" id="KW-0808">Transferase</keyword>
<dbReference type="PANTHER" id="PTHR48047">
    <property type="entry name" value="GLYCOSYLTRANSFERASE"/>
    <property type="match status" value="1"/>
</dbReference>
<dbReference type="PANTHER" id="PTHR48047:SF227">
    <property type="entry name" value="GLYCOSYLTRANSFERASE"/>
    <property type="match status" value="1"/>
</dbReference>
<dbReference type="InterPro" id="IPR035595">
    <property type="entry name" value="UDP_glycos_trans_CS"/>
</dbReference>
<dbReference type="AlphaFoldDB" id="A0A068VGX9"/>
<dbReference type="InParanoid" id="A0A068VGX9"/>
<dbReference type="SUPFAM" id="SSF53756">
    <property type="entry name" value="UDP-Glycosyltransferase/glycogen phosphorylase"/>
    <property type="match status" value="1"/>
</dbReference>
<protein>
    <recommendedName>
        <fullName evidence="4">Glycosyltransferase</fullName>
        <ecNumber evidence="4">2.4.1.-</ecNumber>
    </recommendedName>
</protein>
<accession>A0A068VGX9</accession>
<keyword evidence="3" id="KW-0328">Glycosyltransferase</keyword>
<dbReference type="Proteomes" id="UP000295252">
    <property type="component" value="Chromosome VI"/>
</dbReference>
<dbReference type="Pfam" id="PF00201">
    <property type="entry name" value="UDPGT"/>
    <property type="match status" value="1"/>
</dbReference>
<gene>
    <name evidence="5" type="ORF">GSCOC_T00003261001</name>
</gene>
<sequence>MVAISSPHFVIFPFMAQGHTVPLLYLARLLWQRNVAVTVFTTPANCPSIRAALHDTAISIIELPFPAHVDGIPPGVENTDKLPSMLLFVQFANATKLMQPHFEKALEDLKPVGCIISDGFLGWTQDSGAKLGIPRIGFYGMSSFATTMYAIIGQERPHALTISPDEPFSIPNFPKLTLTRNDFNPPFNEIEPKGPMVEFITEQSIAMAKSYGMILNSFYKLEAAYTDFWNRCIGPKAWCVGPLAEAKPPVLLAEESAKPKWRHWLDKKLHNGKSVLYVAFGTQAEASQEQLLEIANGLEQSKVNFLWVIKSKRLEILQGFEERVKDRGIIVKEWVDQMEILRHESVKGFLSHCGWNSVTESMSAGVPILAMPFMAEQHLNARLVSEEVGVGLRIMPCNGSVRGFVKSSEVEKRVKELMQGTKGEAVRKKMEEVGEAACDAMREGGSSWETLDQLIHDISNYTRLTPLNHGLVSEPGTVSVS</sequence>
<name>A0A068VGX9_COFCA</name>
<evidence type="ECO:0000313" key="6">
    <source>
        <dbReference type="Proteomes" id="UP000295252"/>
    </source>
</evidence>
<dbReference type="InterPro" id="IPR002213">
    <property type="entry name" value="UDP_glucos_trans"/>
</dbReference>
<dbReference type="Gene3D" id="3.40.50.2000">
    <property type="entry name" value="Glycogen Phosphorylase B"/>
    <property type="match status" value="2"/>
</dbReference>
<dbReference type="OrthoDB" id="5835829at2759"/>
<organism evidence="5 6">
    <name type="scientific">Coffea canephora</name>
    <name type="common">Robusta coffee</name>
    <dbReference type="NCBI Taxonomy" id="49390"/>
    <lineage>
        <taxon>Eukaryota</taxon>
        <taxon>Viridiplantae</taxon>
        <taxon>Streptophyta</taxon>
        <taxon>Embryophyta</taxon>
        <taxon>Tracheophyta</taxon>
        <taxon>Spermatophyta</taxon>
        <taxon>Magnoliopsida</taxon>
        <taxon>eudicotyledons</taxon>
        <taxon>Gunneridae</taxon>
        <taxon>Pentapetalae</taxon>
        <taxon>asterids</taxon>
        <taxon>lamiids</taxon>
        <taxon>Gentianales</taxon>
        <taxon>Rubiaceae</taxon>
        <taxon>Ixoroideae</taxon>
        <taxon>Gardenieae complex</taxon>
        <taxon>Bertiereae - Coffeeae clade</taxon>
        <taxon>Coffeeae</taxon>
        <taxon>Coffea</taxon>
    </lineage>
</organism>
<evidence type="ECO:0000256" key="2">
    <source>
        <dbReference type="ARBA" id="ARBA00022679"/>
    </source>
</evidence>
<dbReference type="FunFam" id="3.40.50.2000:FF:000107">
    <property type="entry name" value="Glycosyltransferase"/>
    <property type="match status" value="1"/>
</dbReference>
<dbReference type="FunCoup" id="A0A068VGX9">
    <property type="interactions" value="136"/>
</dbReference>
<reference evidence="6" key="1">
    <citation type="journal article" date="2014" name="Science">
        <title>The coffee genome provides insight into the convergent evolution of caffeine biosynthesis.</title>
        <authorList>
            <person name="Denoeud F."/>
            <person name="Carretero-Paulet L."/>
            <person name="Dereeper A."/>
            <person name="Droc G."/>
            <person name="Guyot R."/>
            <person name="Pietrella M."/>
            <person name="Zheng C."/>
            <person name="Alberti A."/>
            <person name="Anthony F."/>
            <person name="Aprea G."/>
            <person name="Aury J.M."/>
            <person name="Bento P."/>
            <person name="Bernard M."/>
            <person name="Bocs S."/>
            <person name="Campa C."/>
            <person name="Cenci A."/>
            <person name="Combes M.C."/>
            <person name="Crouzillat D."/>
            <person name="Da Silva C."/>
            <person name="Daddiego L."/>
            <person name="De Bellis F."/>
            <person name="Dussert S."/>
            <person name="Garsmeur O."/>
            <person name="Gayraud T."/>
            <person name="Guignon V."/>
            <person name="Jahn K."/>
            <person name="Jamilloux V."/>
            <person name="Joet T."/>
            <person name="Labadie K."/>
            <person name="Lan T."/>
            <person name="Leclercq J."/>
            <person name="Lepelley M."/>
            <person name="Leroy T."/>
            <person name="Li L.T."/>
            <person name="Librado P."/>
            <person name="Lopez L."/>
            <person name="Munoz A."/>
            <person name="Noel B."/>
            <person name="Pallavicini A."/>
            <person name="Perrotta G."/>
            <person name="Poncet V."/>
            <person name="Pot D."/>
            <person name="Priyono X."/>
            <person name="Rigoreau M."/>
            <person name="Rouard M."/>
            <person name="Rozas J."/>
            <person name="Tranchant-Dubreuil C."/>
            <person name="VanBuren R."/>
            <person name="Zhang Q."/>
            <person name="Andrade A.C."/>
            <person name="Argout X."/>
            <person name="Bertrand B."/>
            <person name="de Kochko A."/>
            <person name="Graziosi G."/>
            <person name="Henry R.J."/>
            <person name="Jayarama X."/>
            <person name="Ming R."/>
            <person name="Nagai C."/>
            <person name="Rounsley S."/>
            <person name="Sankoff D."/>
            <person name="Giuliano G."/>
            <person name="Albert V.A."/>
            <person name="Wincker P."/>
            <person name="Lashermes P."/>
        </authorList>
    </citation>
    <scope>NUCLEOTIDE SEQUENCE [LARGE SCALE GENOMIC DNA]</scope>
    <source>
        <strain evidence="6">cv. DH200-94</strain>
    </source>
</reference>
<dbReference type="EC" id="2.4.1.-" evidence="4"/>
<dbReference type="Gramene" id="CDP18938">
    <property type="protein sequence ID" value="CDP18938"/>
    <property type="gene ID" value="GSCOC_T00003261001"/>
</dbReference>
<dbReference type="OMA" id="DNKHETW"/>
<evidence type="ECO:0000313" key="5">
    <source>
        <dbReference type="EMBL" id="CDP18938.1"/>
    </source>
</evidence>
<dbReference type="CDD" id="cd03784">
    <property type="entry name" value="GT1_Gtf-like"/>
    <property type="match status" value="1"/>
</dbReference>
<dbReference type="PhylomeDB" id="A0A068VGX9"/>
<proteinExistence type="inferred from homology"/>
<comment type="similarity">
    <text evidence="1 3">Belongs to the UDP-glycosyltransferase family.</text>
</comment>
<evidence type="ECO:0000256" key="3">
    <source>
        <dbReference type="RuleBase" id="RU003718"/>
    </source>
</evidence>
<dbReference type="PROSITE" id="PS00375">
    <property type="entry name" value="UDPGT"/>
    <property type="match status" value="1"/>
</dbReference>
<dbReference type="EMBL" id="HG739392">
    <property type="protein sequence ID" value="CDP18938.1"/>
    <property type="molecule type" value="Genomic_DNA"/>
</dbReference>
<evidence type="ECO:0000256" key="4">
    <source>
        <dbReference type="RuleBase" id="RU362057"/>
    </source>
</evidence>
<dbReference type="GO" id="GO:0035251">
    <property type="term" value="F:UDP-glucosyltransferase activity"/>
    <property type="evidence" value="ECO:0007669"/>
    <property type="project" value="TreeGrafter"/>
</dbReference>
<evidence type="ECO:0000256" key="1">
    <source>
        <dbReference type="ARBA" id="ARBA00009995"/>
    </source>
</evidence>